<evidence type="ECO:0000313" key="6">
    <source>
        <dbReference type="Proteomes" id="UP001153737"/>
    </source>
</evidence>
<organism evidence="5 6">
    <name type="scientific">Phaedon cochleariae</name>
    <name type="common">Mustard beetle</name>
    <dbReference type="NCBI Taxonomy" id="80249"/>
    <lineage>
        <taxon>Eukaryota</taxon>
        <taxon>Metazoa</taxon>
        <taxon>Ecdysozoa</taxon>
        <taxon>Arthropoda</taxon>
        <taxon>Hexapoda</taxon>
        <taxon>Insecta</taxon>
        <taxon>Pterygota</taxon>
        <taxon>Neoptera</taxon>
        <taxon>Endopterygota</taxon>
        <taxon>Coleoptera</taxon>
        <taxon>Polyphaga</taxon>
        <taxon>Cucujiformia</taxon>
        <taxon>Chrysomeloidea</taxon>
        <taxon>Chrysomelidae</taxon>
        <taxon>Chrysomelinae</taxon>
        <taxon>Chrysomelini</taxon>
        <taxon>Phaedon</taxon>
    </lineage>
</organism>
<evidence type="ECO:0000256" key="4">
    <source>
        <dbReference type="SAM" id="SignalP"/>
    </source>
</evidence>
<protein>
    <submittedName>
        <fullName evidence="5">Uncharacterized protein</fullName>
    </submittedName>
</protein>
<reference evidence="5" key="1">
    <citation type="submission" date="2022-01" db="EMBL/GenBank/DDBJ databases">
        <authorList>
            <person name="King R."/>
        </authorList>
    </citation>
    <scope>NUCLEOTIDE SEQUENCE</scope>
</reference>
<feature type="chain" id="PRO_5040434564" evidence="4">
    <location>
        <begin position="18"/>
        <end position="127"/>
    </location>
</feature>
<feature type="compositionally biased region" description="Basic and acidic residues" evidence="3">
    <location>
        <begin position="57"/>
        <end position="66"/>
    </location>
</feature>
<dbReference type="PANTHER" id="PTHR12236">
    <property type="entry name" value="STRUCTURAL CONTITUENT OF CUTICLE"/>
    <property type="match status" value="1"/>
</dbReference>
<dbReference type="PROSITE" id="PS00233">
    <property type="entry name" value="CHIT_BIND_RR_1"/>
    <property type="match status" value="1"/>
</dbReference>
<name>A0A9N9S8Z8_PHACE</name>
<dbReference type="Pfam" id="PF00379">
    <property type="entry name" value="Chitin_bind_4"/>
    <property type="match status" value="1"/>
</dbReference>
<dbReference type="GO" id="GO:0042302">
    <property type="term" value="F:structural constituent of cuticle"/>
    <property type="evidence" value="ECO:0007669"/>
    <property type="project" value="UniProtKB-UniRule"/>
</dbReference>
<dbReference type="GO" id="GO:0005615">
    <property type="term" value="C:extracellular space"/>
    <property type="evidence" value="ECO:0007669"/>
    <property type="project" value="TreeGrafter"/>
</dbReference>
<dbReference type="OrthoDB" id="6348134at2759"/>
<dbReference type="PROSITE" id="PS51155">
    <property type="entry name" value="CHIT_BIND_RR_2"/>
    <property type="match status" value="1"/>
</dbReference>
<keyword evidence="1 2" id="KW-0193">Cuticle</keyword>
<evidence type="ECO:0000313" key="5">
    <source>
        <dbReference type="EMBL" id="CAG9814360.1"/>
    </source>
</evidence>
<evidence type="ECO:0000256" key="3">
    <source>
        <dbReference type="SAM" id="MobiDB-lite"/>
    </source>
</evidence>
<dbReference type="InterPro" id="IPR031311">
    <property type="entry name" value="CHIT_BIND_RR_consensus"/>
</dbReference>
<evidence type="ECO:0000256" key="1">
    <source>
        <dbReference type="ARBA" id="ARBA00022460"/>
    </source>
</evidence>
<accession>A0A9N9S8Z8</accession>
<dbReference type="PRINTS" id="PR00947">
    <property type="entry name" value="CUTICLE"/>
</dbReference>
<dbReference type="AlphaFoldDB" id="A0A9N9S8Z8"/>
<reference evidence="5" key="2">
    <citation type="submission" date="2022-10" db="EMBL/GenBank/DDBJ databases">
        <authorList>
            <consortium name="ENA_rothamsted_submissions"/>
            <consortium name="culmorum"/>
            <person name="King R."/>
        </authorList>
    </citation>
    <scope>NUCLEOTIDE SEQUENCE</scope>
</reference>
<evidence type="ECO:0000256" key="2">
    <source>
        <dbReference type="PROSITE-ProRule" id="PRU00497"/>
    </source>
</evidence>
<feature type="signal peptide" evidence="4">
    <location>
        <begin position="1"/>
        <end position="17"/>
    </location>
</feature>
<feature type="region of interest" description="Disordered" evidence="3">
    <location>
        <begin position="51"/>
        <end position="73"/>
    </location>
</feature>
<dbReference type="GO" id="GO:0031012">
    <property type="term" value="C:extracellular matrix"/>
    <property type="evidence" value="ECO:0007669"/>
    <property type="project" value="TreeGrafter"/>
</dbReference>
<dbReference type="InterPro" id="IPR000618">
    <property type="entry name" value="Insect_cuticle"/>
</dbReference>
<proteinExistence type="predicted"/>
<dbReference type="InterPro" id="IPR051217">
    <property type="entry name" value="Insect_Cuticle_Struc_Prot"/>
</dbReference>
<keyword evidence="4" id="KW-0732">Signal</keyword>
<dbReference type="EMBL" id="OU896716">
    <property type="protein sequence ID" value="CAG9814360.1"/>
    <property type="molecule type" value="Genomic_DNA"/>
</dbReference>
<sequence>MFGKTVIILSAIALTQAGLIHYPQVHVADSSDKDYYAYPKYKFNYGVKDPLTGDNKSQYEERDGDTVKGSYSVAEPDGTLRTVTYTADSHNGFNAVVEKSGHASHPQIYAKEVPSVAIYAAEPLVHH</sequence>
<dbReference type="Proteomes" id="UP001153737">
    <property type="component" value="Chromosome 10"/>
</dbReference>
<keyword evidence="6" id="KW-1185">Reference proteome</keyword>
<gene>
    <name evidence="5" type="ORF">PHAECO_LOCUS1874</name>
</gene>
<dbReference type="PANTHER" id="PTHR12236:SF95">
    <property type="entry name" value="CUTICULAR PROTEIN 76BD, ISOFORM C-RELATED"/>
    <property type="match status" value="1"/>
</dbReference>